<evidence type="ECO:0000313" key="4">
    <source>
        <dbReference type="EMBL" id="KAE8300721.1"/>
    </source>
</evidence>
<reference evidence="4 5" key="1">
    <citation type="submission" date="2019-07" db="EMBL/GenBank/DDBJ databases">
        <title>Chromosome genome assembly for large yellow croaker.</title>
        <authorList>
            <person name="Xiao S."/>
        </authorList>
    </citation>
    <scope>NUCLEOTIDE SEQUENCE [LARGE SCALE GENOMIC DNA]</scope>
    <source>
        <strain evidence="4">JMULYC20181020</strain>
        <tissue evidence="4">Muscle</tissue>
    </source>
</reference>
<dbReference type="KEGG" id="lco:109138246"/>
<dbReference type="CDD" id="cd03590">
    <property type="entry name" value="CLECT_DC-SIGN_like"/>
    <property type="match status" value="1"/>
</dbReference>
<dbReference type="SMART" id="SM00034">
    <property type="entry name" value="CLECT"/>
    <property type="match status" value="1"/>
</dbReference>
<dbReference type="InterPro" id="IPR016186">
    <property type="entry name" value="C-type_lectin-like/link_sf"/>
</dbReference>
<evidence type="ECO:0000256" key="2">
    <source>
        <dbReference type="ARBA" id="ARBA00023157"/>
    </source>
</evidence>
<gene>
    <name evidence="4" type="ORF">D5F01_LYC00868</name>
</gene>
<dbReference type="InterPro" id="IPR016187">
    <property type="entry name" value="CTDL_fold"/>
</dbReference>
<keyword evidence="1" id="KW-0430">Lectin</keyword>
<dbReference type="AlphaFoldDB" id="A0A6G0JB06"/>
<dbReference type="EMBL" id="REGW02000001">
    <property type="protein sequence ID" value="KAE8300721.1"/>
    <property type="molecule type" value="Genomic_DNA"/>
</dbReference>
<dbReference type="Pfam" id="PF00059">
    <property type="entry name" value="Lectin_C"/>
    <property type="match status" value="1"/>
</dbReference>
<evidence type="ECO:0000313" key="5">
    <source>
        <dbReference type="Proteomes" id="UP000424527"/>
    </source>
</evidence>
<accession>A0A6G0JB06</accession>
<dbReference type="Proteomes" id="UP000424527">
    <property type="component" value="Unassembled WGS sequence"/>
</dbReference>
<dbReference type="InterPro" id="IPR050111">
    <property type="entry name" value="C-type_lectin/snaclec_domain"/>
</dbReference>
<dbReference type="InterPro" id="IPR018378">
    <property type="entry name" value="C-type_lectin_CS"/>
</dbReference>
<proteinExistence type="predicted"/>
<evidence type="ECO:0000256" key="1">
    <source>
        <dbReference type="ARBA" id="ARBA00022734"/>
    </source>
</evidence>
<dbReference type="PROSITE" id="PS50041">
    <property type="entry name" value="C_TYPE_LECTIN_2"/>
    <property type="match status" value="1"/>
</dbReference>
<dbReference type="GO" id="GO:0030246">
    <property type="term" value="F:carbohydrate binding"/>
    <property type="evidence" value="ECO:0007669"/>
    <property type="project" value="UniProtKB-KW"/>
</dbReference>
<dbReference type="OrthoDB" id="6337382at2759"/>
<feature type="domain" description="C-type lectin" evidence="3">
    <location>
        <begin position="115"/>
        <end position="229"/>
    </location>
</feature>
<dbReference type="Gene3D" id="3.10.100.10">
    <property type="entry name" value="Mannose-Binding Protein A, subunit A"/>
    <property type="match status" value="1"/>
</dbReference>
<keyword evidence="5" id="KW-1185">Reference proteome</keyword>
<dbReference type="PANTHER" id="PTHR22803">
    <property type="entry name" value="MANNOSE, PHOSPHOLIPASE, LECTIN RECEPTOR RELATED"/>
    <property type="match status" value="1"/>
</dbReference>
<keyword evidence="2" id="KW-1015">Disulfide bond</keyword>
<comment type="caution">
    <text evidence="4">The sequence shown here is derived from an EMBL/GenBank/DDBJ whole genome shotgun (WGS) entry which is preliminary data.</text>
</comment>
<evidence type="ECO:0000259" key="3">
    <source>
        <dbReference type="PROSITE" id="PS50041"/>
    </source>
</evidence>
<protein>
    <submittedName>
        <fullName evidence="4">CD209 antigen-like protein D</fullName>
    </submittedName>
</protein>
<dbReference type="SUPFAM" id="SSF56436">
    <property type="entry name" value="C-type lectin-like"/>
    <property type="match status" value="1"/>
</dbReference>
<sequence length="234" mass="26759">MVKFVHKEESEITMDYVNLPALPGGDALKSCSGKDGGVTAAVPGMKVYRLVAVSFGLLCILQGALNISLRLALDYSDTKVPDKEASCNNLTKESAELRGKLVNFHYYFNQGWVYFHPSFYYISSVMKSWNDSRDDCLQRGADLMIINSKEEQEFSRKFHKLTWIGLTERETKGVWKWVDGTTLTESYWGPGEPNDNKNKAEECVELRFHDIENSWNDISCKNQNFWICEKIITI</sequence>
<dbReference type="InterPro" id="IPR001304">
    <property type="entry name" value="C-type_lectin-like"/>
</dbReference>
<dbReference type="InterPro" id="IPR033989">
    <property type="entry name" value="CD209-like_CTLD"/>
</dbReference>
<name>A0A6G0JB06_LARCR</name>
<organism evidence="4 5">
    <name type="scientific">Larimichthys crocea</name>
    <name type="common">Large yellow croaker</name>
    <name type="synonym">Pseudosciaena crocea</name>
    <dbReference type="NCBI Taxonomy" id="215358"/>
    <lineage>
        <taxon>Eukaryota</taxon>
        <taxon>Metazoa</taxon>
        <taxon>Chordata</taxon>
        <taxon>Craniata</taxon>
        <taxon>Vertebrata</taxon>
        <taxon>Euteleostomi</taxon>
        <taxon>Actinopterygii</taxon>
        <taxon>Neopterygii</taxon>
        <taxon>Teleostei</taxon>
        <taxon>Neoteleostei</taxon>
        <taxon>Acanthomorphata</taxon>
        <taxon>Eupercaria</taxon>
        <taxon>Sciaenidae</taxon>
        <taxon>Larimichthys</taxon>
    </lineage>
</organism>
<dbReference type="PROSITE" id="PS00615">
    <property type="entry name" value="C_TYPE_LECTIN_1"/>
    <property type="match status" value="1"/>
</dbReference>